<dbReference type="NCBIfam" id="TIGR03758">
    <property type="entry name" value="conj_TIGR03758"/>
    <property type="match status" value="1"/>
</dbReference>
<dbReference type="InterPro" id="IPR021676">
    <property type="entry name" value="DUF3262"/>
</dbReference>
<dbReference type="Proteomes" id="UP000008707">
    <property type="component" value="Chromosome"/>
</dbReference>
<dbReference type="Proteomes" id="UP001322512">
    <property type="component" value="Chromosome"/>
</dbReference>
<dbReference type="KEGG" id="hel:HELO_4053"/>
<evidence type="ECO:0000313" key="4">
    <source>
        <dbReference type="Proteomes" id="UP000008707"/>
    </source>
</evidence>
<reference evidence="4" key="3">
    <citation type="journal article" date="2011" name="Environ. Microbiol.">
        <title>A blueprint of ectoine metabolism from the genome of the industrial producer Halomonas elongata DSM 2581(T).</title>
        <authorList>
            <person name="Schwibbert K."/>
            <person name="Marin-Sanguino A."/>
            <person name="Bagyan I."/>
            <person name="Heidrich G."/>
            <person name="Lentzen G."/>
            <person name="Seitz H."/>
            <person name="Rampp M."/>
            <person name="Schuster S.C."/>
            <person name="Klenk H.P."/>
            <person name="Pfeiffer F."/>
            <person name="Oesterhelt D."/>
            <person name="Kunte H.J."/>
        </authorList>
    </citation>
    <scope>NUCLEOTIDE SEQUENCE [LARGE SCALE GENOMIC DNA]</scope>
    <source>
        <strain evidence="4">ATCC 33173 / DSM 2581 / NBRC 15536 / NCIMB 2198 / 1H9</strain>
    </source>
</reference>
<reference evidence="2" key="2">
    <citation type="submission" date="2010-05" db="EMBL/GenBank/DDBJ databases">
        <title>Revision and reannotation of the Halomonas elongata DSM 2581(T) genome.</title>
        <authorList>
            <person name="Pfeiffer F."/>
            <person name="Bagyan I."/>
            <person name="Alfaro-Espinoza G."/>
            <person name="Zamora-Lagos M.A."/>
            <person name="Habermann B."/>
            <person name="Oesterhelt D."/>
            <person name="Kunte H.J."/>
        </authorList>
    </citation>
    <scope>NUCLEOTIDE SEQUENCE</scope>
    <source>
        <strain evidence="2">Type strain: DSM 2581</strain>
    </source>
</reference>
<dbReference type="STRING" id="768066.HELO_4053"/>
<reference evidence="3 5" key="4">
    <citation type="submission" date="2023-11" db="EMBL/GenBank/DDBJ databases">
        <title>MicrobeMod: A computational toolkit for identifying prokaryotic methylation and restriction-modification with nanopore sequencing.</title>
        <authorList>
            <person name="Crits-Christoph A."/>
            <person name="Kang S.C."/>
            <person name="Lee H."/>
            <person name="Ostrov N."/>
        </authorList>
    </citation>
    <scope>NUCLEOTIDE SEQUENCE [LARGE SCALE GENOMIC DNA]</scope>
    <source>
        <strain evidence="3 5">ATCC 33173</strain>
    </source>
</reference>
<proteinExistence type="predicted"/>
<keyword evidence="5" id="KW-1185">Reference proteome</keyword>
<evidence type="ECO:0000313" key="3">
    <source>
        <dbReference type="EMBL" id="WPU46519.1"/>
    </source>
</evidence>
<evidence type="ECO:0000313" key="5">
    <source>
        <dbReference type="Proteomes" id="UP001322512"/>
    </source>
</evidence>
<name>E1VA49_HALED</name>
<dbReference type="HOGENOM" id="CLU_195279_0_0_6"/>
<feature type="transmembrane region" description="Helical" evidence="1">
    <location>
        <begin position="15"/>
        <end position="39"/>
    </location>
</feature>
<keyword evidence="1" id="KW-1133">Transmembrane helix</keyword>
<dbReference type="AlphaFoldDB" id="E1VA49"/>
<keyword evidence="1" id="KW-0812">Transmembrane</keyword>
<evidence type="ECO:0000256" key="1">
    <source>
        <dbReference type="SAM" id="Phobius"/>
    </source>
</evidence>
<dbReference type="OrthoDB" id="6184156at2"/>
<protein>
    <submittedName>
        <fullName evidence="2">Secretion cluster MPF-G protein Tfc9</fullName>
    </submittedName>
    <submittedName>
        <fullName evidence="3">TIGR03758 family integrating conjugative element protein</fullName>
    </submittedName>
</protein>
<reference evidence="2" key="1">
    <citation type="journal article" date="2010" name="Environ. Microbiol.">
        <title>A blueprint of ectoine metabolism from the genome of the industrial producer Halomonas elongata DSM 2581(T).</title>
        <authorList>
            <person name="Schwibbert K."/>
            <person name="Marin-Sanguino A."/>
            <person name="Bagyan I."/>
            <person name="Heidrich G."/>
            <person name="Lentzen G."/>
            <person name="Seitz H."/>
            <person name="Rampp M."/>
            <person name="Schuster S.C."/>
            <person name="Klenk H.P."/>
            <person name="Pfeiffer F."/>
            <person name="Oesterhelt D."/>
            <person name="Kunte H.J."/>
        </authorList>
    </citation>
    <scope>NUCLEOTIDE SEQUENCE</scope>
    <source>
        <strain evidence="2">Type strain: DSM 2581</strain>
    </source>
</reference>
<gene>
    <name evidence="2" type="primary">tfc9</name>
    <name evidence="2" type="ordered locus">HELO_4053</name>
    <name evidence="3" type="ORF">SR933_14855</name>
</gene>
<dbReference type="EMBL" id="FN869568">
    <property type="protein sequence ID" value="CBV43937.1"/>
    <property type="molecule type" value="Genomic_DNA"/>
</dbReference>
<organism evidence="2 4">
    <name type="scientific">Halomonas elongata (strain ATCC 33173 / DSM 2581 / NBRC 15536 / NCIMB 2198 / 1H9)</name>
    <dbReference type="NCBI Taxonomy" id="768066"/>
    <lineage>
        <taxon>Bacteria</taxon>
        <taxon>Pseudomonadati</taxon>
        <taxon>Pseudomonadota</taxon>
        <taxon>Gammaproteobacteria</taxon>
        <taxon>Oceanospirillales</taxon>
        <taxon>Halomonadaceae</taxon>
        <taxon>Halomonas</taxon>
    </lineage>
</organism>
<sequence>MEVFKNGAGFSASDVAVLIAGVGCVVVILWLAWAYLSTYRGWTKERIDDDILVSGLMRALMIVLVCLWLFLS</sequence>
<evidence type="ECO:0000313" key="2">
    <source>
        <dbReference type="EMBL" id="CBV43937.1"/>
    </source>
</evidence>
<dbReference type="EMBL" id="CP139472">
    <property type="protein sequence ID" value="WPU46519.1"/>
    <property type="molecule type" value="Genomic_DNA"/>
</dbReference>
<dbReference type="Pfam" id="PF11660">
    <property type="entry name" value="DUF3262"/>
    <property type="match status" value="1"/>
</dbReference>
<accession>E1VA49</accession>
<dbReference type="RefSeq" id="WP_013333809.1">
    <property type="nucleotide sequence ID" value="NC_014532.2"/>
</dbReference>
<keyword evidence="1" id="KW-0472">Membrane</keyword>
<dbReference type="GeneID" id="91011466"/>
<feature type="transmembrane region" description="Helical" evidence="1">
    <location>
        <begin position="51"/>
        <end position="71"/>
    </location>
</feature>